<evidence type="ECO:0000313" key="14">
    <source>
        <dbReference type="Proteomes" id="UP001146067"/>
    </source>
</evidence>
<feature type="domain" description="Beta-ketoacyl-[acyl-carrier-protein] synthase III N-terminal" evidence="12">
    <location>
        <begin position="125"/>
        <end position="201"/>
    </location>
</feature>
<organism evidence="13 14">
    <name type="scientific">Glycomyces luteolus</name>
    <dbReference type="NCBI Taxonomy" id="2670330"/>
    <lineage>
        <taxon>Bacteria</taxon>
        <taxon>Bacillati</taxon>
        <taxon>Actinomycetota</taxon>
        <taxon>Actinomycetes</taxon>
        <taxon>Glycomycetales</taxon>
        <taxon>Glycomycetaceae</taxon>
        <taxon>Glycomyces</taxon>
    </lineage>
</organism>
<evidence type="ECO:0000256" key="4">
    <source>
        <dbReference type="ARBA" id="ARBA00022516"/>
    </source>
</evidence>
<evidence type="ECO:0000256" key="2">
    <source>
        <dbReference type="ARBA" id="ARBA00008642"/>
    </source>
</evidence>
<dbReference type="InterPro" id="IPR016039">
    <property type="entry name" value="Thiolase-like"/>
</dbReference>
<dbReference type="SUPFAM" id="SSF53901">
    <property type="entry name" value="Thiolase-like"/>
    <property type="match status" value="1"/>
</dbReference>
<dbReference type="InterPro" id="IPR013751">
    <property type="entry name" value="ACP_syn_III_N"/>
</dbReference>
<evidence type="ECO:0000256" key="5">
    <source>
        <dbReference type="ARBA" id="ARBA00022679"/>
    </source>
</evidence>
<evidence type="ECO:0000256" key="3">
    <source>
        <dbReference type="ARBA" id="ARBA00022490"/>
    </source>
</evidence>
<name>A0A9X3P8V5_9ACTN</name>
<evidence type="ECO:0000256" key="10">
    <source>
        <dbReference type="SAM" id="MobiDB-lite"/>
    </source>
</evidence>
<dbReference type="Gene3D" id="3.40.47.10">
    <property type="match status" value="1"/>
</dbReference>
<keyword evidence="9" id="KW-0012">Acyltransferase</keyword>
<keyword evidence="6" id="KW-0276">Fatty acid metabolism</keyword>
<dbReference type="NCBIfam" id="TIGR00747">
    <property type="entry name" value="fabH"/>
    <property type="match status" value="1"/>
</dbReference>
<evidence type="ECO:0000256" key="8">
    <source>
        <dbReference type="ARBA" id="ARBA00023160"/>
    </source>
</evidence>
<feature type="region of interest" description="Disordered" evidence="10">
    <location>
        <begin position="1"/>
        <end position="22"/>
    </location>
</feature>
<feature type="compositionally biased region" description="Low complexity" evidence="10">
    <location>
        <begin position="1"/>
        <end position="21"/>
    </location>
</feature>
<dbReference type="Pfam" id="PF08541">
    <property type="entry name" value="ACP_syn_III_C"/>
    <property type="match status" value="1"/>
</dbReference>
<keyword evidence="5" id="KW-0808">Transferase</keyword>
<reference evidence="13" key="1">
    <citation type="submission" date="2022-12" db="EMBL/GenBank/DDBJ databases">
        <title>Gycomyces niveus sp.nov.,a novel actinomycete isolated from soil in Shouguan.</title>
        <authorList>
            <person name="Yang X."/>
        </authorList>
    </citation>
    <scope>NUCLEOTIDE SEQUENCE</scope>
    <source>
        <strain evidence="13">NEAU-A15</strain>
    </source>
</reference>
<dbReference type="NCBIfam" id="NF006829">
    <property type="entry name" value="PRK09352.1"/>
    <property type="match status" value="1"/>
</dbReference>
<evidence type="ECO:0000256" key="1">
    <source>
        <dbReference type="ARBA" id="ARBA00005189"/>
    </source>
</evidence>
<dbReference type="CDD" id="cd00830">
    <property type="entry name" value="KAS_III"/>
    <property type="match status" value="1"/>
</dbReference>
<dbReference type="GO" id="GO:0006633">
    <property type="term" value="P:fatty acid biosynthetic process"/>
    <property type="evidence" value="ECO:0007669"/>
    <property type="project" value="UniProtKB-KW"/>
</dbReference>
<dbReference type="GO" id="GO:0004315">
    <property type="term" value="F:3-oxoacyl-[acyl-carrier-protein] synthase activity"/>
    <property type="evidence" value="ECO:0007669"/>
    <property type="project" value="InterPro"/>
</dbReference>
<evidence type="ECO:0000256" key="9">
    <source>
        <dbReference type="ARBA" id="ARBA00023315"/>
    </source>
</evidence>
<keyword evidence="3" id="KW-0963">Cytoplasm</keyword>
<dbReference type="AlphaFoldDB" id="A0A9X3P8V5"/>
<dbReference type="EMBL" id="JAPZVP010000003">
    <property type="protein sequence ID" value="MDA1358875.1"/>
    <property type="molecule type" value="Genomic_DNA"/>
</dbReference>
<comment type="similarity">
    <text evidence="2">Belongs to the thiolase-like superfamily. FabH family.</text>
</comment>
<dbReference type="PANTHER" id="PTHR34069">
    <property type="entry name" value="3-OXOACYL-[ACYL-CARRIER-PROTEIN] SYNTHASE 3"/>
    <property type="match status" value="1"/>
</dbReference>
<feature type="domain" description="Beta-ketoacyl-[acyl-carrier-protein] synthase III C-terminal" evidence="11">
    <location>
        <begin position="254"/>
        <end position="342"/>
    </location>
</feature>
<dbReference type="GO" id="GO:0044550">
    <property type="term" value="P:secondary metabolite biosynthetic process"/>
    <property type="evidence" value="ECO:0007669"/>
    <property type="project" value="TreeGrafter"/>
</dbReference>
<accession>A0A9X3P8V5</accession>
<keyword evidence="8" id="KW-0275">Fatty acid biosynthesis</keyword>
<sequence>MAMPLSPTATPTDSPTAARRPVGIVGTGSYLPSRVVGNDEVGARAGVDAEWILRKTGIGARRYAAADEATSDLAAHAGRAALEDAGVDPARLDCIIVATSTPDHPQPATAAIVQHRLGADGVPAFDVNAVCTGFLFAMAAAWRLVADGGRALVIGADIYSRIINPADRRTAVLFGDGAGAVVLGPVPEDRGITAATLRTHGAHHEMINVPAGGSRYPARLRDADDDAHYFAMDGRAVRAFVTEQLPLSVKEAVEEARTTTSDIRHFVPHQANGQMLDEIQPSLGLHNASSHRTVAEYGNTGSASVPVTLDRANRSGAFEDGDQVLLSGFGGGMSIGSAVLRWSRR</sequence>
<dbReference type="Proteomes" id="UP001146067">
    <property type="component" value="Unassembled WGS sequence"/>
</dbReference>
<evidence type="ECO:0000256" key="6">
    <source>
        <dbReference type="ARBA" id="ARBA00022832"/>
    </source>
</evidence>
<evidence type="ECO:0000256" key="7">
    <source>
        <dbReference type="ARBA" id="ARBA00023098"/>
    </source>
</evidence>
<protein>
    <submittedName>
        <fullName evidence="13">Ketoacyl-ACP synthase III</fullName>
    </submittedName>
</protein>
<keyword evidence="14" id="KW-1185">Reference proteome</keyword>
<dbReference type="RefSeq" id="WP_270108689.1">
    <property type="nucleotide sequence ID" value="NZ_JAPZVP010000003.1"/>
</dbReference>
<comment type="pathway">
    <text evidence="1">Lipid metabolism.</text>
</comment>
<dbReference type="PANTHER" id="PTHR34069:SF2">
    <property type="entry name" value="BETA-KETOACYL-[ACYL-CARRIER-PROTEIN] SYNTHASE III"/>
    <property type="match status" value="1"/>
</dbReference>
<comment type="caution">
    <text evidence="13">The sequence shown here is derived from an EMBL/GenBank/DDBJ whole genome shotgun (WGS) entry which is preliminary data.</text>
</comment>
<proteinExistence type="inferred from homology"/>
<gene>
    <name evidence="13" type="ORF">O1R50_04530</name>
</gene>
<dbReference type="InterPro" id="IPR004655">
    <property type="entry name" value="FabH"/>
</dbReference>
<dbReference type="InterPro" id="IPR013747">
    <property type="entry name" value="ACP_syn_III_C"/>
</dbReference>
<evidence type="ECO:0000313" key="13">
    <source>
        <dbReference type="EMBL" id="MDA1358875.1"/>
    </source>
</evidence>
<dbReference type="Pfam" id="PF08545">
    <property type="entry name" value="ACP_syn_III"/>
    <property type="match status" value="1"/>
</dbReference>
<evidence type="ECO:0000259" key="11">
    <source>
        <dbReference type="Pfam" id="PF08541"/>
    </source>
</evidence>
<keyword evidence="4" id="KW-0444">Lipid biosynthesis</keyword>
<evidence type="ECO:0000259" key="12">
    <source>
        <dbReference type="Pfam" id="PF08545"/>
    </source>
</evidence>
<keyword evidence="7" id="KW-0443">Lipid metabolism</keyword>